<dbReference type="PROSITE" id="PS01040">
    <property type="entry name" value="SBP_BACTERIAL_5"/>
    <property type="match status" value="1"/>
</dbReference>
<keyword evidence="3" id="KW-0813">Transport</keyword>
<comment type="similarity">
    <text evidence="2">Belongs to the bacterial solute-binding protein 5 family.</text>
</comment>
<comment type="subcellular location">
    <subcellularLocation>
        <location evidence="1">Cell membrane</location>
        <topology evidence="1">Lipid-anchor</topology>
    </subcellularLocation>
</comment>
<evidence type="ECO:0000259" key="6">
    <source>
        <dbReference type="Pfam" id="PF00496"/>
    </source>
</evidence>
<evidence type="ECO:0000256" key="3">
    <source>
        <dbReference type="ARBA" id="ARBA00022448"/>
    </source>
</evidence>
<feature type="signal peptide" evidence="5">
    <location>
        <begin position="1"/>
        <end position="25"/>
    </location>
</feature>
<dbReference type="Pfam" id="PF00496">
    <property type="entry name" value="SBP_bac_5"/>
    <property type="match status" value="1"/>
</dbReference>
<evidence type="ECO:0000256" key="2">
    <source>
        <dbReference type="ARBA" id="ARBA00005695"/>
    </source>
</evidence>
<organism evidence="7 8">
    <name type="scientific">Adlercreutzia shanghongiae</name>
    <dbReference type="NCBI Taxonomy" id="3111773"/>
    <lineage>
        <taxon>Bacteria</taxon>
        <taxon>Bacillati</taxon>
        <taxon>Actinomycetota</taxon>
        <taxon>Coriobacteriia</taxon>
        <taxon>Eggerthellales</taxon>
        <taxon>Eggerthellaceae</taxon>
        <taxon>Adlercreutzia</taxon>
    </lineage>
</organism>
<feature type="chain" id="PRO_5047141505" evidence="5">
    <location>
        <begin position="26"/>
        <end position="555"/>
    </location>
</feature>
<dbReference type="EMBL" id="JAYMFH010000011">
    <property type="protein sequence ID" value="MEC4295287.1"/>
    <property type="molecule type" value="Genomic_DNA"/>
</dbReference>
<dbReference type="PANTHER" id="PTHR30290:SF9">
    <property type="entry name" value="OLIGOPEPTIDE-BINDING PROTEIN APPA"/>
    <property type="match status" value="1"/>
</dbReference>
<protein>
    <submittedName>
        <fullName evidence="7">ABC transporter substrate-binding protein</fullName>
    </submittedName>
</protein>
<dbReference type="PROSITE" id="PS51318">
    <property type="entry name" value="TAT"/>
    <property type="match status" value="1"/>
</dbReference>
<feature type="domain" description="Solute-binding protein family 5" evidence="6">
    <location>
        <begin position="100"/>
        <end position="454"/>
    </location>
</feature>
<evidence type="ECO:0000256" key="5">
    <source>
        <dbReference type="SAM" id="SignalP"/>
    </source>
</evidence>
<comment type="caution">
    <text evidence="7">The sequence shown here is derived from an EMBL/GenBank/DDBJ whole genome shotgun (WGS) entry which is preliminary data.</text>
</comment>
<evidence type="ECO:0000256" key="1">
    <source>
        <dbReference type="ARBA" id="ARBA00004193"/>
    </source>
</evidence>
<evidence type="ECO:0000313" key="7">
    <source>
        <dbReference type="EMBL" id="MEC4295287.1"/>
    </source>
</evidence>
<evidence type="ECO:0000313" key="8">
    <source>
        <dbReference type="Proteomes" id="UP001343724"/>
    </source>
</evidence>
<dbReference type="InterPro" id="IPR023765">
    <property type="entry name" value="SBP_5_CS"/>
</dbReference>
<dbReference type="PANTHER" id="PTHR30290">
    <property type="entry name" value="PERIPLASMIC BINDING COMPONENT OF ABC TRANSPORTER"/>
    <property type="match status" value="1"/>
</dbReference>
<dbReference type="InterPro" id="IPR000914">
    <property type="entry name" value="SBP_5_dom"/>
</dbReference>
<dbReference type="PROSITE" id="PS51257">
    <property type="entry name" value="PROKAR_LIPOPROTEIN"/>
    <property type="match status" value="1"/>
</dbReference>
<dbReference type="InterPro" id="IPR030678">
    <property type="entry name" value="Peptide/Ni-bd"/>
</dbReference>
<dbReference type="Proteomes" id="UP001343724">
    <property type="component" value="Unassembled WGS sequence"/>
</dbReference>
<accession>A0ABU6IZI0</accession>
<name>A0ABU6IZI0_9ACTN</name>
<dbReference type="InterPro" id="IPR006311">
    <property type="entry name" value="TAT_signal"/>
</dbReference>
<dbReference type="Gene3D" id="3.40.190.10">
    <property type="entry name" value="Periplasmic binding protein-like II"/>
    <property type="match status" value="1"/>
</dbReference>
<evidence type="ECO:0000256" key="4">
    <source>
        <dbReference type="ARBA" id="ARBA00022729"/>
    </source>
</evidence>
<keyword evidence="4 5" id="KW-0732">Signal</keyword>
<dbReference type="SUPFAM" id="SSF53850">
    <property type="entry name" value="Periplasmic binding protein-like II"/>
    <property type="match status" value="1"/>
</dbReference>
<dbReference type="PIRSF" id="PIRSF002741">
    <property type="entry name" value="MppA"/>
    <property type="match status" value="1"/>
</dbReference>
<dbReference type="Gene3D" id="3.10.105.10">
    <property type="entry name" value="Dipeptide-binding Protein, Domain 3"/>
    <property type="match status" value="1"/>
</dbReference>
<dbReference type="InterPro" id="IPR039424">
    <property type="entry name" value="SBP_5"/>
</dbReference>
<sequence>MALSRRSFLKACGCAAGVVGAGALAGCGGDGGAGASGAAADAAAGAGAEPSGVSQVVITMTPSSEPAAGFNPLVGWGAGEHVHEPLIQSTLIATDNNLAFVNDLATGYSCSEDGLTWTFTIRDDVKFTDGVPLTAEDVAFTINGIASGEGAEADLSMVQEARALDATTCEIAMKRPNNALLYTLAVVGIVPAHAYGADYGENPIGSGRYMLEQWDRGQQVILRANPDYYGEKPLMDRVVVLFMEEDASLAAASSGVADVAYTSAALAGAVPAGYRLLNCASVDSRGISLPCNPAGTDVVVEGDMVYLGGNDVTCDIAVRQALNCGVDREAMIERVLSGFGRAAYSVGDGMPWSSAAMRVETDVAAAERLLDEAGWARGDDGARSRDGVPCAFDLYYAAGDSTRQALAYDFADQCAALGIAVTPKGASWDDIYTRQYADPVLWGWGSNSPVELYELTYSAGWGNYAQYMSDEVDANLEAAQAARTVEESYPFYQAAQWDAATKTGVAPEGAATWVWLANVDHLYFERDGLKVAEQKPHPHGHGWSLVNNIDRWSWS</sequence>
<gene>
    <name evidence="7" type="ORF">VJ920_08180</name>
</gene>
<dbReference type="RefSeq" id="WP_326441770.1">
    <property type="nucleotide sequence ID" value="NZ_JAYMFH010000011.1"/>
</dbReference>
<dbReference type="CDD" id="cd08518">
    <property type="entry name" value="PBP2_NikA_DppA_OppA_like_19"/>
    <property type="match status" value="1"/>
</dbReference>
<reference evidence="7 8" key="1">
    <citation type="submission" date="2024-01" db="EMBL/GenBank/DDBJ databases">
        <title>novel species in genus Adlercreutzia.</title>
        <authorList>
            <person name="Liu X."/>
        </authorList>
    </citation>
    <scope>NUCLEOTIDE SEQUENCE [LARGE SCALE GENOMIC DNA]</scope>
    <source>
        <strain evidence="7 8">R22</strain>
    </source>
</reference>
<keyword evidence="8" id="KW-1185">Reference proteome</keyword>
<proteinExistence type="inferred from homology"/>